<name>A0A835UIE5_VANPL</name>
<comment type="caution">
    <text evidence="2">The sequence shown here is derived from an EMBL/GenBank/DDBJ whole genome shotgun (WGS) entry which is preliminary data.</text>
</comment>
<proteinExistence type="predicted"/>
<organism evidence="2 3">
    <name type="scientific">Vanilla planifolia</name>
    <name type="common">Vanilla</name>
    <dbReference type="NCBI Taxonomy" id="51239"/>
    <lineage>
        <taxon>Eukaryota</taxon>
        <taxon>Viridiplantae</taxon>
        <taxon>Streptophyta</taxon>
        <taxon>Embryophyta</taxon>
        <taxon>Tracheophyta</taxon>
        <taxon>Spermatophyta</taxon>
        <taxon>Magnoliopsida</taxon>
        <taxon>Liliopsida</taxon>
        <taxon>Asparagales</taxon>
        <taxon>Orchidaceae</taxon>
        <taxon>Vanilloideae</taxon>
        <taxon>Vanilleae</taxon>
        <taxon>Vanilla</taxon>
    </lineage>
</organism>
<keyword evidence="3" id="KW-1185">Reference proteome</keyword>
<feature type="transmembrane region" description="Helical" evidence="1">
    <location>
        <begin position="130"/>
        <end position="149"/>
    </location>
</feature>
<sequence length="200" mass="22213">MFWQFMRLAYLVGYGVEMERSPVNSATLSMLPWPKPAIWPIVPPDASADVLAKEKANGSSVKSQGEALQHREKAITSGAFFYYSGRLIEGGLLFLWAMYLNYLMDVGAPQMGIGLSNINGILGFVCRSDMVLFLVVLYAVNLNFAILFCDQFSSGSTITVLPNWQSSCKPYVTNLFWSSKLESPPLSLDRPMRLSEPCCS</sequence>
<evidence type="ECO:0000256" key="1">
    <source>
        <dbReference type="SAM" id="Phobius"/>
    </source>
</evidence>
<reference evidence="2 3" key="1">
    <citation type="journal article" date="2020" name="Nat. Food">
        <title>A phased Vanilla planifolia genome enables genetic improvement of flavour and production.</title>
        <authorList>
            <person name="Hasing T."/>
            <person name="Tang H."/>
            <person name="Brym M."/>
            <person name="Khazi F."/>
            <person name="Huang T."/>
            <person name="Chambers A.H."/>
        </authorList>
    </citation>
    <scope>NUCLEOTIDE SEQUENCE [LARGE SCALE GENOMIC DNA]</scope>
    <source>
        <tissue evidence="2">Leaf</tissue>
    </source>
</reference>
<keyword evidence="1" id="KW-0472">Membrane</keyword>
<evidence type="ECO:0000313" key="3">
    <source>
        <dbReference type="Proteomes" id="UP000636800"/>
    </source>
</evidence>
<protein>
    <submittedName>
        <fullName evidence="2">Uncharacterized protein</fullName>
    </submittedName>
</protein>
<gene>
    <name evidence="2" type="ORF">HPP92_020358</name>
</gene>
<dbReference type="AlphaFoldDB" id="A0A835UIE5"/>
<keyword evidence="1" id="KW-1133">Transmembrane helix</keyword>
<accession>A0A835UIE5</accession>
<dbReference type="EMBL" id="JADCNL010000010">
    <property type="protein sequence ID" value="KAG0464289.1"/>
    <property type="molecule type" value="Genomic_DNA"/>
</dbReference>
<dbReference type="OrthoDB" id="2121326at2759"/>
<evidence type="ECO:0000313" key="2">
    <source>
        <dbReference type="EMBL" id="KAG0464289.1"/>
    </source>
</evidence>
<feature type="transmembrane region" description="Helical" evidence="1">
    <location>
        <begin position="80"/>
        <end position="99"/>
    </location>
</feature>
<dbReference type="Proteomes" id="UP000636800">
    <property type="component" value="Chromosome 10"/>
</dbReference>
<keyword evidence="1" id="KW-0812">Transmembrane</keyword>